<keyword evidence="4" id="KW-0677">Repeat</keyword>
<dbReference type="InterPro" id="IPR015943">
    <property type="entry name" value="WD40/YVTN_repeat-like_dom_sf"/>
</dbReference>
<dbReference type="SUPFAM" id="SSF50978">
    <property type="entry name" value="WD40 repeat-like"/>
    <property type="match status" value="1"/>
</dbReference>
<organism evidence="6 7">
    <name type="scientific">Meloidogyne javanica</name>
    <name type="common">Root-knot nematode worm</name>
    <dbReference type="NCBI Taxonomy" id="6303"/>
    <lineage>
        <taxon>Eukaryota</taxon>
        <taxon>Metazoa</taxon>
        <taxon>Ecdysozoa</taxon>
        <taxon>Nematoda</taxon>
        <taxon>Chromadorea</taxon>
        <taxon>Rhabditida</taxon>
        <taxon>Tylenchina</taxon>
        <taxon>Tylenchomorpha</taxon>
        <taxon>Tylenchoidea</taxon>
        <taxon>Meloidogynidae</taxon>
        <taxon>Meloidogyninae</taxon>
        <taxon>Meloidogyne</taxon>
        <taxon>Meloidogyne incognita group</taxon>
    </lineage>
</organism>
<dbReference type="GO" id="GO:0043527">
    <property type="term" value="C:tRNA methyltransferase complex"/>
    <property type="evidence" value="ECO:0007669"/>
    <property type="project" value="TreeGrafter"/>
</dbReference>
<comment type="subcellular location">
    <subcellularLocation>
        <location evidence="1">Nucleus</location>
    </subcellularLocation>
</comment>
<evidence type="ECO:0000256" key="3">
    <source>
        <dbReference type="ARBA" id="ARBA00022694"/>
    </source>
</evidence>
<evidence type="ECO:0000313" key="6">
    <source>
        <dbReference type="Proteomes" id="UP000887561"/>
    </source>
</evidence>
<dbReference type="GO" id="GO:0006400">
    <property type="term" value="P:tRNA modification"/>
    <property type="evidence" value="ECO:0007669"/>
    <property type="project" value="TreeGrafter"/>
</dbReference>
<keyword evidence="6" id="KW-1185">Reference proteome</keyword>
<dbReference type="AlphaFoldDB" id="A0A915LEH8"/>
<accession>A0A915LEH8</accession>
<proteinExistence type="predicted"/>
<protein>
    <submittedName>
        <fullName evidence="7">Uncharacterized protein</fullName>
    </submittedName>
</protein>
<dbReference type="GO" id="GO:0005634">
    <property type="term" value="C:nucleus"/>
    <property type="evidence" value="ECO:0007669"/>
    <property type="project" value="UniProtKB-SubCell"/>
</dbReference>
<dbReference type="InterPro" id="IPR028884">
    <property type="entry name" value="Trm82"/>
</dbReference>
<evidence type="ECO:0000256" key="5">
    <source>
        <dbReference type="ARBA" id="ARBA00023242"/>
    </source>
</evidence>
<dbReference type="Proteomes" id="UP000887561">
    <property type="component" value="Unplaced"/>
</dbReference>
<dbReference type="Gene3D" id="2.130.10.10">
    <property type="entry name" value="YVTN repeat-like/Quinoprotein amine dehydrogenase"/>
    <property type="match status" value="1"/>
</dbReference>
<keyword evidence="3" id="KW-0819">tRNA processing</keyword>
<evidence type="ECO:0000313" key="7">
    <source>
        <dbReference type="WBParaSite" id="scaffold10366_cov326.g14733"/>
    </source>
</evidence>
<evidence type="ECO:0000256" key="4">
    <source>
        <dbReference type="ARBA" id="ARBA00022737"/>
    </source>
</evidence>
<keyword evidence="5" id="KW-0539">Nucleus</keyword>
<sequence>MASINLSENLLVICSSQHINLFERQDSLNYSFLSTIDITTIEVNLKGNKKKKTDQDKICFLNNETVLVSNRFGSLFKFEIFESKISEGVELLGHFSMLLDFCISPNGKLVLTADRDEKIRISRFPQAYVIEGFCGCKVSETAIRKVGVVEIFEEEMSKEGIICLPDQSNLILLFSLNDQQQMTKLCSFNCSNENEYIFDFAVDMDRKTVFCVGRQGIYYFQPTTINLSSTAISELKLLQFSPPLNNSLLNELNLCEDQLPLNSLYKIPLNGKNIEDYKNRKEEKLGEKKKKLKEEEEN</sequence>
<dbReference type="GO" id="GO:0005829">
    <property type="term" value="C:cytosol"/>
    <property type="evidence" value="ECO:0007669"/>
    <property type="project" value="TreeGrafter"/>
</dbReference>
<dbReference type="PANTHER" id="PTHR16288:SF0">
    <property type="entry name" value="TRNA (GUANINE-N(7)-)-METHYLTRANSFERASE NON-CATALYTIC SUBUNIT WDR4"/>
    <property type="match status" value="1"/>
</dbReference>
<dbReference type="GO" id="GO:0036265">
    <property type="term" value="P:RNA (guanine-N7)-methylation"/>
    <property type="evidence" value="ECO:0007669"/>
    <property type="project" value="InterPro"/>
</dbReference>
<evidence type="ECO:0000256" key="2">
    <source>
        <dbReference type="ARBA" id="ARBA00022574"/>
    </source>
</evidence>
<dbReference type="InterPro" id="IPR036322">
    <property type="entry name" value="WD40_repeat_dom_sf"/>
</dbReference>
<name>A0A915LEH8_MELJA</name>
<dbReference type="PANTHER" id="PTHR16288">
    <property type="entry name" value="WD40 REPEAT PROTEIN 4"/>
    <property type="match status" value="1"/>
</dbReference>
<keyword evidence="2" id="KW-0853">WD repeat</keyword>
<reference evidence="7" key="1">
    <citation type="submission" date="2022-11" db="UniProtKB">
        <authorList>
            <consortium name="WormBaseParasite"/>
        </authorList>
    </citation>
    <scope>IDENTIFICATION</scope>
</reference>
<evidence type="ECO:0000256" key="1">
    <source>
        <dbReference type="ARBA" id="ARBA00004123"/>
    </source>
</evidence>
<dbReference type="WBParaSite" id="scaffold10366_cov326.g14733">
    <property type="protein sequence ID" value="scaffold10366_cov326.g14733"/>
    <property type="gene ID" value="scaffold10366_cov326.g14733"/>
</dbReference>